<evidence type="ECO:0000256" key="1">
    <source>
        <dbReference type="ARBA" id="ARBA00022801"/>
    </source>
</evidence>
<dbReference type="Gene3D" id="3.40.50.1820">
    <property type="entry name" value="alpha/beta hydrolase"/>
    <property type="match status" value="1"/>
</dbReference>
<organism evidence="4 5">
    <name type="scientific">Shewanella avicenniae</name>
    <dbReference type="NCBI Taxonomy" id="2814294"/>
    <lineage>
        <taxon>Bacteria</taxon>
        <taxon>Pseudomonadati</taxon>
        <taxon>Pseudomonadota</taxon>
        <taxon>Gammaproteobacteria</taxon>
        <taxon>Alteromonadales</taxon>
        <taxon>Shewanellaceae</taxon>
        <taxon>Shewanella</taxon>
    </lineage>
</organism>
<dbReference type="InterPro" id="IPR001375">
    <property type="entry name" value="Peptidase_S9_cat"/>
</dbReference>
<keyword evidence="2" id="KW-0732">Signal</keyword>
<dbReference type="Proteomes" id="UP000662770">
    <property type="component" value="Chromosome"/>
</dbReference>
<proteinExistence type="predicted"/>
<feature type="domain" description="Peptidase S9 prolyl oligopeptidase catalytic" evidence="3">
    <location>
        <begin position="436"/>
        <end position="641"/>
    </location>
</feature>
<evidence type="ECO:0000256" key="2">
    <source>
        <dbReference type="SAM" id="SignalP"/>
    </source>
</evidence>
<name>A0ABX7QRX1_9GAMM</name>
<dbReference type="Gene3D" id="2.120.10.30">
    <property type="entry name" value="TolB, C-terminal domain"/>
    <property type="match status" value="1"/>
</dbReference>
<accession>A0ABX7QRX1</accession>
<dbReference type="SUPFAM" id="SSF82171">
    <property type="entry name" value="DPP6 N-terminal domain-like"/>
    <property type="match status" value="1"/>
</dbReference>
<keyword evidence="5" id="KW-1185">Reference proteome</keyword>
<reference evidence="4 5" key="1">
    <citation type="submission" date="2021-03" db="EMBL/GenBank/DDBJ databases">
        <title>Novel species identification of genus Shewanella.</title>
        <authorList>
            <person name="Liu G."/>
            <person name="Zhang Q."/>
        </authorList>
    </citation>
    <scope>NUCLEOTIDE SEQUENCE [LARGE SCALE GENOMIC DNA]</scope>
    <source>
        <strain evidence="4 5">FJAT-51800</strain>
    </source>
</reference>
<dbReference type="InterPro" id="IPR011042">
    <property type="entry name" value="6-blade_b-propeller_TolB-like"/>
</dbReference>
<sequence>MKARFLLAPLALLSLWMFTTPTIAAEATNSAPLSVESYGSLPFLSQFDLSPDGQRLAYVQNQHGQLTLVIYDLNTKQTDYVVQSDNLKVFFDGYEWANNHTLLVHVRDVRGEWGLSYNITRLMTYDVTGERKLELTVKQREGERVAQFQDDIISILPDDPDHVLMAIDYELAGQPGVYKVDIYSNSREQVQRNTPYVIDWIADRQGKVRIAAGRDETTYFYDLMKDDSTRERLFEYEVFSPDAVHVKGFGKDPNILYFTALHEGKDALFQMDLTTRERQLVYADGKYDVAGNLLYSDQTGDVAGFVTANVKDSRVYWDPNFQKLQKALAKAIPDAYNAVIDMSQDGNKYLLYSESAEDSGSYFIGDRKAGQLVYIGSRYPDVTPEKMHNKHKLTYKARDGLELEAYLTLPADFKKGAAAPTIVLPHGGPMSRDDDSFDYWSQYFAEQGYIVFQPNFRGSVGYGYDFAMAAMQKWGQEMQDDLQDAAHYLVDNQYTDGKHTCIVGASYGGYAALMGVAKYPQDFKCAASFGGVSDLAYLVSQARFFTNADVVRKQFGRDADKLDAASPVTYAKQINRPVLLIHGSDDNVVSVKHSKYMDSALESADKDVQFIELEYGDHYLSNQQHRLKTLAAIKSFLDKNLH</sequence>
<evidence type="ECO:0000313" key="4">
    <source>
        <dbReference type="EMBL" id="QSX34214.1"/>
    </source>
</evidence>
<dbReference type="RefSeq" id="WP_207355418.1">
    <property type="nucleotide sequence ID" value="NZ_CP071503.1"/>
</dbReference>
<dbReference type="InterPro" id="IPR029058">
    <property type="entry name" value="AB_hydrolase_fold"/>
</dbReference>
<keyword evidence="1" id="KW-0378">Hydrolase</keyword>
<dbReference type="PANTHER" id="PTHR42776">
    <property type="entry name" value="SERINE PEPTIDASE S9 FAMILY MEMBER"/>
    <property type="match status" value="1"/>
</dbReference>
<dbReference type="EMBL" id="CP071503">
    <property type="protein sequence ID" value="QSX34214.1"/>
    <property type="molecule type" value="Genomic_DNA"/>
</dbReference>
<evidence type="ECO:0000259" key="3">
    <source>
        <dbReference type="Pfam" id="PF00326"/>
    </source>
</evidence>
<feature type="chain" id="PRO_5047152454" evidence="2">
    <location>
        <begin position="25"/>
        <end position="642"/>
    </location>
</feature>
<feature type="signal peptide" evidence="2">
    <location>
        <begin position="1"/>
        <end position="24"/>
    </location>
</feature>
<dbReference type="PANTHER" id="PTHR42776:SF27">
    <property type="entry name" value="DIPEPTIDYL PEPTIDASE FAMILY MEMBER 6"/>
    <property type="match status" value="1"/>
</dbReference>
<gene>
    <name evidence="4" type="ORF">JYB87_02895</name>
</gene>
<protein>
    <submittedName>
        <fullName evidence="4">S9 family peptidase</fullName>
    </submittedName>
</protein>
<dbReference type="Pfam" id="PF00326">
    <property type="entry name" value="Peptidase_S9"/>
    <property type="match status" value="1"/>
</dbReference>
<dbReference type="SUPFAM" id="SSF53474">
    <property type="entry name" value="alpha/beta-Hydrolases"/>
    <property type="match status" value="1"/>
</dbReference>
<evidence type="ECO:0000313" key="5">
    <source>
        <dbReference type="Proteomes" id="UP000662770"/>
    </source>
</evidence>